<feature type="region of interest" description="Disordered" evidence="1">
    <location>
        <begin position="23"/>
        <end position="120"/>
    </location>
</feature>
<comment type="caution">
    <text evidence="2">The sequence shown here is derived from an EMBL/GenBank/DDBJ whole genome shotgun (WGS) entry which is preliminary data.</text>
</comment>
<name>A0ABQ5BDM4_9ASTR</name>
<feature type="compositionally biased region" description="Acidic residues" evidence="1">
    <location>
        <begin position="73"/>
        <end position="90"/>
    </location>
</feature>
<reference evidence="2" key="2">
    <citation type="submission" date="2022-01" db="EMBL/GenBank/DDBJ databases">
        <authorList>
            <person name="Yamashiro T."/>
            <person name="Shiraishi A."/>
            <person name="Satake H."/>
            <person name="Nakayama K."/>
        </authorList>
    </citation>
    <scope>NUCLEOTIDE SEQUENCE</scope>
</reference>
<dbReference type="Proteomes" id="UP001151760">
    <property type="component" value="Unassembled WGS sequence"/>
</dbReference>
<reference evidence="2" key="1">
    <citation type="journal article" date="2022" name="Int. J. Mol. Sci.">
        <title>Draft Genome of Tanacetum Coccineum: Genomic Comparison of Closely Related Tanacetum-Family Plants.</title>
        <authorList>
            <person name="Yamashiro T."/>
            <person name="Shiraishi A."/>
            <person name="Nakayama K."/>
            <person name="Satake H."/>
        </authorList>
    </citation>
    <scope>NUCLEOTIDE SEQUENCE</scope>
</reference>
<feature type="compositionally biased region" description="Acidic residues" evidence="1">
    <location>
        <begin position="44"/>
        <end position="57"/>
    </location>
</feature>
<evidence type="ECO:0000256" key="1">
    <source>
        <dbReference type="SAM" id="MobiDB-lite"/>
    </source>
</evidence>
<evidence type="ECO:0000313" key="3">
    <source>
        <dbReference type="Proteomes" id="UP001151760"/>
    </source>
</evidence>
<keyword evidence="3" id="KW-1185">Reference proteome</keyword>
<accession>A0ABQ5BDM4</accession>
<evidence type="ECO:0000313" key="2">
    <source>
        <dbReference type="EMBL" id="GJT12960.1"/>
    </source>
</evidence>
<dbReference type="EMBL" id="BQNB010013191">
    <property type="protein sequence ID" value="GJT12960.1"/>
    <property type="molecule type" value="Genomic_DNA"/>
</dbReference>
<protein>
    <submittedName>
        <fullName evidence="2">Uncharacterized protein</fullName>
    </submittedName>
</protein>
<organism evidence="2 3">
    <name type="scientific">Tanacetum coccineum</name>
    <dbReference type="NCBI Taxonomy" id="301880"/>
    <lineage>
        <taxon>Eukaryota</taxon>
        <taxon>Viridiplantae</taxon>
        <taxon>Streptophyta</taxon>
        <taxon>Embryophyta</taxon>
        <taxon>Tracheophyta</taxon>
        <taxon>Spermatophyta</taxon>
        <taxon>Magnoliopsida</taxon>
        <taxon>eudicotyledons</taxon>
        <taxon>Gunneridae</taxon>
        <taxon>Pentapetalae</taxon>
        <taxon>asterids</taxon>
        <taxon>campanulids</taxon>
        <taxon>Asterales</taxon>
        <taxon>Asteraceae</taxon>
        <taxon>Asteroideae</taxon>
        <taxon>Anthemideae</taxon>
        <taxon>Anthemidinae</taxon>
        <taxon>Tanacetum</taxon>
    </lineage>
</organism>
<feature type="non-terminal residue" evidence="2">
    <location>
        <position position="1"/>
    </location>
</feature>
<proteinExistence type="predicted"/>
<gene>
    <name evidence="2" type="ORF">Tco_0860002</name>
</gene>
<sequence>SKAKGLTVLFEVALTEAEQMKLATKRSLMQTHSSDASGSGADEGTGDNVDDDVDNQDGDGQVHPKFSTHDQEEKQDDENKEEEWSDDEAYDDKNQGANVEGKELDEGQMKMTKRMNYTGT</sequence>
<feature type="compositionally biased region" description="Low complexity" evidence="1">
    <location>
        <begin position="33"/>
        <end position="42"/>
    </location>
</feature>